<comment type="caution">
    <text evidence="1">The sequence shown here is derived from an EMBL/GenBank/DDBJ whole genome shotgun (WGS) entry which is preliminary data.</text>
</comment>
<organism evidence="1 2">
    <name type="scientific">Clostridium autoethanogenum</name>
    <dbReference type="NCBI Taxonomy" id="84023"/>
    <lineage>
        <taxon>Bacteria</taxon>
        <taxon>Bacillati</taxon>
        <taxon>Bacillota</taxon>
        <taxon>Clostridia</taxon>
        <taxon>Eubacteriales</taxon>
        <taxon>Clostridiaceae</taxon>
        <taxon>Clostridium</taxon>
    </lineage>
</organism>
<name>A0A3M0SV00_9CLOT</name>
<evidence type="ECO:0000313" key="2">
    <source>
        <dbReference type="Proteomes" id="UP000277999"/>
    </source>
</evidence>
<dbReference type="Proteomes" id="UP000277999">
    <property type="component" value="Unassembled WGS sequence"/>
</dbReference>
<accession>A0A3M0SV00</accession>
<gene>
    <name evidence="1" type="ORF">D9O40_06765</name>
</gene>
<proteinExistence type="predicted"/>
<dbReference type="RefSeq" id="WP_122058502.1">
    <property type="nucleotide sequence ID" value="NZ_RFAQ01000014.1"/>
</dbReference>
<dbReference type="AlphaFoldDB" id="A0A3M0SV00"/>
<protein>
    <recommendedName>
        <fullName evidence="3">DUF2357 domain-containing protein</fullName>
    </recommendedName>
</protein>
<evidence type="ECO:0000313" key="1">
    <source>
        <dbReference type="EMBL" id="RMD02333.1"/>
    </source>
</evidence>
<dbReference type="EMBL" id="RFAQ01000014">
    <property type="protein sequence ID" value="RMD02333.1"/>
    <property type="molecule type" value="Genomic_DNA"/>
</dbReference>
<sequence>MDMPYDKKLPFTLIFFDNNINKQYLKKCYSSADNIFEYEASIIIKENTDIEIMFNSDENYARFYMYGLETLPEMYLQEDENGIAYRYSSNEKFTLFKNGDEYYPLIPGKYQANVNINQNNYYFVIEVKPKRINDNELETIKKDIEKEFRGLGQDLIRKNIGLGFNSYNLMPEKYLYEFLVINKNFRSAMGALVDLYTKVNYRVQKKYKNVIREKSHNIDEITIKNMLTNFKNDNNIKVPYKTFNYNLLENKWIKVIIKEISEKLIHFENRLSEYKTVLEQEINSEEKYKNEPNMRAVIKEKNKVLKDIKLYYLKAKKMKNAFSIVETTNWYREIDDKVTKNVPYVMFADPRYRVLYKLYRELSRNNMNIKLDDLYSYNWKRTDKVYEMWRYIKLYKILVNMNFNIEDGWIFSQNVKNLEYTIPYLSPGTVIKLSKDNIVLHFVYDAIIPKNSKITEKDNKPLYAVGNHVRPDARIDIYVGNDKIYIGSIIIDFKYTNPRYIWNDNRYNPSDKLNNMEQLRSYAFELQSLYTYNQPENIIKQLSPINEVWAIYPKDDFYEDIKCYDNKKIALIKMCPGMKFDHIKKRLQHDIEEMMKSYEFYNGIKNT</sequence>
<evidence type="ECO:0008006" key="3">
    <source>
        <dbReference type="Google" id="ProtNLM"/>
    </source>
</evidence>
<reference evidence="1 2" key="1">
    <citation type="submission" date="2018-10" db="EMBL/GenBank/DDBJ databases">
        <title>Genome-centric metagenomics revealed C2 chemical producing, CO utilizing Clostridium with novel acetogenic gene cluster.</title>
        <authorList>
            <person name="Kang H."/>
            <person name="Park B."/>
            <person name="Choi I.G."/>
            <person name="Chang I.S."/>
        </authorList>
    </citation>
    <scope>NUCLEOTIDE SEQUENCE [LARGE SCALE GENOMIC DNA]</scope>
    <source>
        <strain evidence="1 2">H21-9</strain>
    </source>
</reference>